<reference evidence="1 2" key="1">
    <citation type="submission" date="2016-03" db="EMBL/GenBank/DDBJ databases">
        <authorList>
            <person name="Ploux O."/>
        </authorList>
    </citation>
    <scope>NUCLEOTIDE SEQUENCE [LARGE SCALE GENOMIC DNA]</scope>
    <source>
        <strain evidence="1 2">URUG2</strain>
    </source>
</reference>
<dbReference type="OrthoDB" id="3643633at2759"/>
<evidence type="ECO:0000313" key="2">
    <source>
        <dbReference type="Proteomes" id="UP000225277"/>
    </source>
</evidence>
<dbReference type="AlphaFoldDB" id="A0A2D3V2Y1"/>
<organism evidence="1 2">
    <name type="scientific">Ramularia collo-cygni</name>
    <dbReference type="NCBI Taxonomy" id="112498"/>
    <lineage>
        <taxon>Eukaryota</taxon>
        <taxon>Fungi</taxon>
        <taxon>Dikarya</taxon>
        <taxon>Ascomycota</taxon>
        <taxon>Pezizomycotina</taxon>
        <taxon>Dothideomycetes</taxon>
        <taxon>Dothideomycetidae</taxon>
        <taxon>Mycosphaerellales</taxon>
        <taxon>Mycosphaerellaceae</taxon>
        <taxon>Ramularia</taxon>
    </lineage>
</organism>
<dbReference type="EMBL" id="FJUY01000013">
    <property type="protein sequence ID" value="CZT22178.1"/>
    <property type="molecule type" value="Genomic_DNA"/>
</dbReference>
<evidence type="ECO:0000313" key="1">
    <source>
        <dbReference type="EMBL" id="CZT22178.1"/>
    </source>
</evidence>
<dbReference type="STRING" id="112498.A0A2D3V2Y1"/>
<dbReference type="GeneID" id="35603148"/>
<gene>
    <name evidence="1" type="ORF">RCC_08047</name>
</gene>
<dbReference type="Proteomes" id="UP000225277">
    <property type="component" value="Unassembled WGS sequence"/>
</dbReference>
<dbReference type="RefSeq" id="XP_023629067.1">
    <property type="nucleotide sequence ID" value="XM_023773299.1"/>
</dbReference>
<proteinExistence type="predicted"/>
<accession>A0A2D3V2Y1</accession>
<sequence>MTVSTPLLIQLKRTTLESINSAIEWAGEEGRVQDSVIAAIALLGQWELEYGDAPAHDTHMAGLVGIVNCLRGGLSGLRSPGSQVLSPVVVNLIVSAGHDAALYANKRPSFDRPGGMPSHTTATLPSTLPSGLKDLEMKRLIMPTLLHLIGRLSHTASPNPAVQARLVDTRQALSDWDLFTSTGASFSIFQTMLEDHMKWQAHSHLRLAGLMLSSLLLNDVDLLTSLYAEAQNLRPEFLVGTVYEELAFWSLFMICATTGQRDIRHMQILRRLQIDLGLDIWEALQEFLLSYCHQEVLVGSSHALWVAVSGVTYEKSANVGITDSTRYVKGSRHPMTWVGTSVMNE</sequence>
<protein>
    <submittedName>
        <fullName evidence="1">Uncharacterized protein</fullName>
    </submittedName>
</protein>
<keyword evidence="2" id="KW-1185">Reference proteome</keyword>
<name>A0A2D3V2Y1_9PEZI</name>